<reference evidence="7 8" key="1">
    <citation type="submission" date="2021-03" db="EMBL/GenBank/DDBJ databases">
        <title>Novel species identification of genus Shewanella.</title>
        <authorList>
            <person name="Liu G."/>
            <person name="Zhang Q."/>
        </authorList>
    </citation>
    <scope>NUCLEOTIDE SEQUENCE [LARGE SCALE GENOMIC DNA]</scope>
    <source>
        <strain evidence="7 8">FJAT-52962</strain>
    </source>
</reference>
<keyword evidence="3" id="KW-0285">Flavoprotein</keyword>
<dbReference type="RefSeq" id="WP_207379912.1">
    <property type="nucleotide sequence ID" value="NZ_CP071502.1"/>
</dbReference>
<evidence type="ECO:0000313" key="8">
    <source>
        <dbReference type="Proteomes" id="UP000663207"/>
    </source>
</evidence>
<protein>
    <submittedName>
        <fullName evidence="7">GMC family oxidoreductase</fullName>
    </submittedName>
</protein>
<evidence type="ECO:0000256" key="4">
    <source>
        <dbReference type="ARBA" id="ARBA00022827"/>
    </source>
</evidence>
<dbReference type="EMBL" id="CP071502">
    <property type="protein sequence ID" value="QSX36555.1"/>
    <property type="molecule type" value="Genomic_DNA"/>
</dbReference>
<dbReference type="SUPFAM" id="SSF51905">
    <property type="entry name" value="FAD/NAD(P)-binding domain"/>
    <property type="match status" value="1"/>
</dbReference>
<dbReference type="InterPro" id="IPR036188">
    <property type="entry name" value="FAD/NAD-bd_sf"/>
</dbReference>
<dbReference type="InterPro" id="IPR007867">
    <property type="entry name" value="GMC_OxRtase_C"/>
</dbReference>
<proteinExistence type="inferred from homology"/>
<evidence type="ECO:0000256" key="1">
    <source>
        <dbReference type="ARBA" id="ARBA00001974"/>
    </source>
</evidence>
<dbReference type="PANTHER" id="PTHR42784">
    <property type="entry name" value="PYRANOSE 2-OXIDASE"/>
    <property type="match status" value="1"/>
</dbReference>
<sequence>MNEIDQIYFHNFADIQGQEFDFIVIGGGAYGTGFVHKVLQYQPRARIAVLEKGSYLIPDHIQNLPASFIKLNTSTGIRPWEYKGTPNLNFMPQIPYVGGRALFWNAWTPQPDSSEMPDWPAAAIERLNNEWYPTGEYMGRRYSLKTPGNRNEKLHEFMGQRLFSRLSRIEGATPQSNPAALDSAMATGQGVPPEAWAKFAPIPVLVQAAQLHPDNLKVVVNAEVEKLIAHNGQVTEIQTRDGNLKVGNAKLILACNTLEAGFILTRSFPQDPLPGNNLCGHIRSWLAARIPASAIPALTDGLQAVAFYLPGKDAATGRLMHTHISVVHNPTPAASAEVLYRILPDASTPEAVATYQDPNYVVIMLHSMGEFLGERAPGSWNRVGTSASGVSEVFIEMQPEDEAFWQAMDRTTFDVMQALAGNADIEYQHNHSDGSFSWEKTKPANIRNQGLVHEAGTLWMGDNPTTSVCRANGQLHNYPNVFGLGSMSFPRPGSWNPTLTGMAQAFALARELCT</sequence>
<comment type="similarity">
    <text evidence="2">Belongs to the GMC oxidoreductase family.</text>
</comment>
<comment type="cofactor">
    <cofactor evidence="1">
        <name>FAD</name>
        <dbReference type="ChEBI" id="CHEBI:57692"/>
    </cofactor>
</comment>
<evidence type="ECO:0000259" key="6">
    <source>
        <dbReference type="Pfam" id="PF05199"/>
    </source>
</evidence>
<dbReference type="Proteomes" id="UP000663207">
    <property type="component" value="Chromosome"/>
</dbReference>
<evidence type="ECO:0000256" key="5">
    <source>
        <dbReference type="ARBA" id="ARBA00023002"/>
    </source>
</evidence>
<keyword evidence="5" id="KW-0560">Oxidoreductase</keyword>
<dbReference type="InterPro" id="IPR051473">
    <property type="entry name" value="P2Ox-like"/>
</dbReference>
<dbReference type="Gene3D" id="3.50.50.60">
    <property type="entry name" value="FAD/NAD(P)-binding domain"/>
    <property type="match status" value="1"/>
</dbReference>
<accession>A0ABX7R0D8</accession>
<keyword evidence="8" id="KW-1185">Reference proteome</keyword>
<organism evidence="7 8">
    <name type="scientific">Shewanella sedimentimangrovi</name>
    <dbReference type="NCBI Taxonomy" id="2814293"/>
    <lineage>
        <taxon>Bacteria</taxon>
        <taxon>Pseudomonadati</taxon>
        <taxon>Pseudomonadota</taxon>
        <taxon>Gammaproteobacteria</taxon>
        <taxon>Alteromonadales</taxon>
        <taxon>Shewanellaceae</taxon>
        <taxon>Shewanella</taxon>
    </lineage>
</organism>
<gene>
    <name evidence="7" type="ORF">JYB85_14890</name>
</gene>
<keyword evidence="4" id="KW-0274">FAD</keyword>
<feature type="domain" description="Glucose-methanol-choline oxidoreductase C-terminal" evidence="6">
    <location>
        <begin position="408"/>
        <end position="505"/>
    </location>
</feature>
<evidence type="ECO:0000256" key="3">
    <source>
        <dbReference type="ARBA" id="ARBA00022630"/>
    </source>
</evidence>
<evidence type="ECO:0000256" key="2">
    <source>
        <dbReference type="ARBA" id="ARBA00010790"/>
    </source>
</evidence>
<dbReference type="PANTHER" id="PTHR42784:SF1">
    <property type="entry name" value="PYRANOSE 2-OXIDASE"/>
    <property type="match status" value="1"/>
</dbReference>
<dbReference type="Pfam" id="PF05199">
    <property type="entry name" value="GMC_oxred_C"/>
    <property type="match status" value="1"/>
</dbReference>
<name>A0ABX7R0D8_9GAMM</name>
<evidence type="ECO:0000313" key="7">
    <source>
        <dbReference type="EMBL" id="QSX36555.1"/>
    </source>
</evidence>